<dbReference type="EMBL" id="SUMC01000050">
    <property type="protein sequence ID" value="TKA04620.1"/>
    <property type="molecule type" value="Genomic_DNA"/>
</dbReference>
<dbReference type="AlphaFoldDB" id="A0A4U0S697"/>
<accession>A0A4U0S697</accession>
<proteinExistence type="predicted"/>
<sequence>MIGWRGEADWVGCDEVLRLLQEREAACLGEVERLRGEAERIAELLRVCEQELARLSTARQVVGELPVVAHVVACPVRPEVPAQRSDSSRWPADATDAALAFGERALGVLAGYPGPVRCRQVVEGLGLEVTARNVERVRHHLKKAVAAGRALSTPGGLFTLARARTAAGG</sequence>
<keyword evidence="2" id="KW-1185">Reference proteome</keyword>
<comment type="caution">
    <text evidence="1">The sequence shown here is derived from an EMBL/GenBank/DDBJ whole genome shotgun (WGS) entry which is preliminary data.</text>
</comment>
<dbReference type="RefSeq" id="WP_136728242.1">
    <property type="nucleotide sequence ID" value="NZ_SUMC01000050.1"/>
</dbReference>
<evidence type="ECO:0000313" key="1">
    <source>
        <dbReference type="EMBL" id="TKA04620.1"/>
    </source>
</evidence>
<protein>
    <submittedName>
        <fullName evidence="1">Uncharacterized protein</fullName>
    </submittedName>
</protein>
<organism evidence="1 2">
    <name type="scientific">Actinacidiphila oryziradicis</name>
    <dbReference type="NCBI Taxonomy" id="2571141"/>
    <lineage>
        <taxon>Bacteria</taxon>
        <taxon>Bacillati</taxon>
        <taxon>Actinomycetota</taxon>
        <taxon>Actinomycetes</taxon>
        <taxon>Kitasatosporales</taxon>
        <taxon>Streptomycetaceae</taxon>
        <taxon>Actinacidiphila</taxon>
    </lineage>
</organism>
<dbReference type="OrthoDB" id="4239482at2"/>
<dbReference type="Proteomes" id="UP000305778">
    <property type="component" value="Unassembled WGS sequence"/>
</dbReference>
<reference evidence="1 2" key="1">
    <citation type="submission" date="2019-04" db="EMBL/GenBank/DDBJ databases">
        <title>Streptomyces oryziradicis sp. nov., a novel actinomycete isolated from rhizosphere soil of rice (Oryza sativa L.).</title>
        <authorList>
            <person name="Li C."/>
        </authorList>
    </citation>
    <scope>NUCLEOTIDE SEQUENCE [LARGE SCALE GENOMIC DNA]</scope>
    <source>
        <strain evidence="1 2">NEAU-C40</strain>
    </source>
</reference>
<gene>
    <name evidence="1" type="ORF">FCI23_35210</name>
</gene>
<evidence type="ECO:0000313" key="2">
    <source>
        <dbReference type="Proteomes" id="UP000305778"/>
    </source>
</evidence>
<name>A0A4U0S697_9ACTN</name>